<comment type="caution">
    <text evidence="1">The sequence shown here is derived from an EMBL/GenBank/DDBJ whole genome shotgun (WGS) entry which is preliminary data.</text>
</comment>
<name>A0ACB9GED2_CICIN</name>
<evidence type="ECO:0000313" key="1">
    <source>
        <dbReference type="EMBL" id="KAI3781400.1"/>
    </source>
</evidence>
<organism evidence="1 2">
    <name type="scientific">Cichorium intybus</name>
    <name type="common">Chicory</name>
    <dbReference type="NCBI Taxonomy" id="13427"/>
    <lineage>
        <taxon>Eukaryota</taxon>
        <taxon>Viridiplantae</taxon>
        <taxon>Streptophyta</taxon>
        <taxon>Embryophyta</taxon>
        <taxon>Tracheophyta</taxon>
        <taxon>Spermatophyta</taxon>
        <taxon>Magnoliopsida</taxon>
        <taxon>eudicotyledons</taxon>
        <taxon>Gunneridae</taxon>
        <taxon>Pentapetalae</taxon>
        <taxon>asterids</taxon>
        <taxon>campanulids</taxon>
        <taxon>Asterales</taxon>
        <taxon>Asteraceae</taxon>
        <taxon>Cichorioideae</taxon>
        <taxon>Cichorieae</taxon>
        <taxon>Cichoriinae</taxon>
        <taxon>Cichorium</taxon>
    </lineage>
</organism>
<dbReference type="Proteomes" id="UP001055811">
    <property type="component" value="Linkage Group LG02"/>
</dbReference>
<evidence type="ECO:0000313" key="2">
    <source>
        <dbReference type="Proteomes" id="UP001055811"/>
    </source>
</evidence>
<sequence>MKNGVGQPVLVASVVGERTAVRPNTENLPRKVSIEFGESGTGEIVRQIGDALRAKLQCLCRLLSLEMEKILPEGIREVQMWNPLRVVGFITSFNFPYAVLGCEDVETLTECSLNLNTVFCEEEIIVSALGTWVSRFASFKVEKLISNLFNVYIAIIGVDLAGMSTIIGILDQCLSISRRLLLLLWLIRAMPTKCSTECHQESSRLEGRDSPLFATIANKGNRECCYREGVRARRVRSREPRKKRGDAGKENHSSGNEVGTTRRIVYVQNLEILGL</sequence>
<reference evidence="2" key="1">
    <citation type="journal article" date="2022" name="Mol. Ecol. Resour.">
        <title>The genomes of chicory, endive, great burdock and yacon provide insights into Asteraceae palaeo-polyploidization history and plant inulin production.</title>
        <authorList>
            <person name="Fan W."/>
            <person name="Wang S."/>
            <person name="Wang H."/>
            <person name="Wang A."/>
            <person name="Jiang F."/>
            <person name="Liu H."/>
            <person name="Zhao H."/>
            <person name="Xu D."/>
            <person name="Zhang Y."/>
        </authorList>
    </citation>
    <scope>NUCLEOTIDE SEQUENCE [LARGE SCALE GENOMIC DNA]</scope>
    <source>
        <strain evidence="2">cv. Punajuju</strain>
    </source>
</reference>
<gene>
    <name evidence="1" type="ORF">L2E82_11414</name>
</gene>
<accession>A0ACB9GED2</accession>
<keyword evidence="2" id="KW-1185">Reference proteome</keyword>
<dbReference type="EMBL" id="CM042010">
    <property type="protein sequence ID" value="KAI3781400.1"/>
    <property type="molecule type" value="Genomic_DNA"/>
</dbReference>
<proteinExistence type="predicted"/>
<protein>
    <submittedName>
        <fullName evidence="1">Uncharacterized protein</fullName>
    </submittedName>
</protein>
<reference evidence="1 2" key="2">
    <citation type="journal article" date="2022" name="Mol. Ecol. Resour.">
        <title>The genomes of chicory, endive, great burdock and yacon provide insights into Asteraceae paleo-polyploidization history and plant inulin production.</title>
        <authorList>
            <person name="Fan W."/>
            <person name="Wang S."/>
            <person name="Wang H."/>
            <person name="Wang A."/>
            <person name="Jiang F."/>
            <person name="Liu H."/>
            <person name="Zhao H."/>
            <person name="Xu D."/>
            <person name="Zhang Y."/>
        </authorList>
    </citation>
    <scope>NUCLEOTIDE SEQUENCE [LARGE SCALE GENOMIC DNA]</scope>
    <source>
        <strain evidence="2">cv. Punajuju</strain>
        <tissue evidence="1">Leaves</tissue>
    </source>
</reference>